<dbReference type="OrthoDB" id="9814407at2"/>
<dbReference type="InterPro" id="IPR011008">
    <property type="entry name" value="Dimeric_a/b-barrel"/>
</dbReference>
<dbReference type="AlphaFoldDB" id="A0A1M5ZXI5"/>
<dbReference type="Proteomes" id="UP000184608">
    <property type="component" value="Unassembled WGS sequence"/>
</dbReference>
<comment type="similarity">
    <text evidence="1">Belongs to the YciI family.</text>
</comment>
<dbReference type="InterPro" id="IPR005545">
    <property type="entry name" value="YCII"/>
</dbReference>
<sequence>MFIVSLTYRCELSEIEAHLAAHIEYLEQQYTLGHFLASGRKVPRTGGVILADMPSKEALEAVLAEDPFKQHQLADYDVIEFIPTKTNEALSSIRQTL</sequence>
<dbReference type="RefSeq" id="WP_073605000.1">
    <property type="nucleotide sequence ID" value="NZ_FQXZ01000039.1"/>
</dbReference>
<dbReference type="EMBL" id="FQXZ01000039">
    <property type="protein sequence ID" value="SHI28866.1"/>
    <property type="molecule type" value="Genomic_DNA"/>
</dbReference>
<organism evidence="3 4">
    <name type="scientific">Vibrio aerogenes CECT 7868</name>
    <dbReference type="NCBI Taxonomy" id="1216006"/>
    <lineage>
        <taxon>Bacteria</taxon>
        <taxon>Pseudomonadati</taxon>
        <taxon>Pseudomonadota</taxon>
        <taxon>Gammaproteobacteria</taxon>
        <taxon>Vibrionales</taxon>
        <taxon>Vibrionaceae</taxon>
        <taxon>Vibrio</taxon>
    </lineage>
</organism>
<evidence type="ECO:0000313" key="3">
    <source>
        <dbReference type="EMBL" id="SHI28866.1"/>
    </source>
</evidence>
<evidence type="ECO:0000256" key="1">
    <source>
        <dbReference type="ARBA" id="ARBA00007689"/>
    </source>
</evidence>
<dbReference type="SUPFAM" id="SSF54909">
    <property type="entry name" value="Dimeric alpha+beta barrel"/>
    <property type="match status" value="1"/>
</dbReference>
<feature type="domain" description="YCII-related" evidence="2">
    <location>
        <begin position="1"/>
        <end position="81"/>
    </location>
</feature>
<protein>
    <submittedName>
        <fullName evidence="3">YciI-like protein</fullName>
    </submittedName>
</protein>
<dbReference type="Gene3D" id="3.30.70.1060">
    <property type="entry name" value="Dimeric alpha+beta barrel"/>
    <property type="match status" value="1"/>
</dbReference>
<dbReference type="Pfam" id="PF03795">
    <property type="entry name" value="YCII"/>
    <property type="match status" value="1"/>
</dbReference>
<accession>A0A1M5ZXI5</accession>
<dbReference type="PANTHER" id="PTHR37828:SF1">
    <property type="entry name" value="YCII-RELATED DOMAIN-CONTAINING PROTEIN"/>
    <property type="match status" value="1"/>
</dbReference>
<dbReference type="STRING" id="1216006.VA7868_03378"/>
<gene>
    <name evidence="3" type="ORF">VA7868_03378</name>
</gene>
<name>A0A1M5ZXI5_9VIBR</name>
<proteinExistence type="inferred from homology"/>
<dbReference type="PANTHER" id="PTHR37828">
    <property type="entry name" value="GSR2449 PROTEIN"/>
    <property type="match status" value="1"/>
</dbReference>
<keyword evidence="4" id="KW-1185">Reference proteome</keyword>
<evidence type="ECO:0000313" key="4">
    <source>
        <dbReference type="Proteomes" id="UP000184608"/>
    </source>
</evidence>
<evidence type="ECO:0000259" key="2">
    <source>
        <dbReference type="Pfam" id="PF03795"/>
    </source>
</evidence>
<reference evidence="3 4" key="1">
    <citation type="submission" date="2016-11" db="EMBL/GenBank/DDBJ databases">
        <authorList>
            <person name="Jaros S."/>
            <person name="Januszkiewicz K."/>
            <person name="Wedrychowicz H."/>
        </authorList>
    </citation>
    <scope>NUCLEOTIDE SEQUENCE [LARGE SCALE GENOMIC DNA]</scope>
    <source>
        <strain evidence="3 4">CECT 7868</strain>
    </source>
</reference>